<dbReference type="OrthoDB" id="2423195at2759"/>
<evidence type="ECO:0000313" key="3">
    <source>
        <dbReference type="Proteomes" id="UP000659654"/>
    </source>
</evidence>
<name>A0A7I8WZN9_BURXY</name>
<feature type="region of interest" description="Disordered" evidence="1">
    <location>
        <begin position="33"/>
        <end position="52"/>
    </location>
</feature>
<dbReference type="EMBL" id="CAJFCV020000002">
    <property type="protein sequence ID" value="CAG9102028.1"/>
    <property type="molecule type" value="Genomic_DNA"/>
</dbReference>
<dbReference type="AlphaFoldDB" id="A0A7I8WZN9"/>
<dbReference type="Proteomes" id="UP000659654">
    <property type="component" value="Unassembled WGS sequence"/>
</dbReference>
<dbReference type="EMBL" id="CAJFDI010000002">
    <property type="protein sequence ID" value="CAD5217917.1"/>
    <property type="molecule type" value="Genomic_DNA"/>
</dbReference>
<gene>
    <name evidence="2" type="ORF">BXYJ_LOCUS5310</name>
</gene>
<protein>
    <submittedName>
        <fullName evidence="2">(pine wood nematode) hypothetical protein</fullName>
    </submittedName>
</protein>
<evidence type="ECO:0000313" key="2">
    <source>
        <dbReference type="EMBL" id="CAD5217917.1"/>
    </source>
</evidence>
<accession>A0A7I8WZN9</accession>
<keyword evidence="3" id="KW-1185">Reference proteome</keyword>
<comment type="caution">
    <text evidence="2">The sequence shown here is derived from an EMBL/GenBank/DDBJ whole genome shotgun (WGS) entry which is preliminary data.</text>
</comment>
<proteinExistence type="predicted"/>
<reference evidence="2" key="1">
    <citation type="submission" date="2020-09" db="EMBL/GenBank/DDBJ databases">
        <authorList>
            <person name="Kikuchi T."/>
        </authorList>
    </citation>
    <scope>NUCLEOTIDE SEQUENCE</scope>
    <source>
        <strain evidence="2">Ka4C1</strain>
    </source>
</reference>
<sequence length="311" mass="35451">MVAFKERRDFPKAFFLSRHSKLEKYLEEFNIEIDNEDESSESQGEIRHSEEGERYAEFGEFRGKLKPKGVKGLSYEGIDDFSRALLVNVVTREAVPRRPVTRSATENTGAVLRERTESSVDYLEGEASFRNYGVSIRTPKAFVALDAFLVKYKEEWLKSLAGTPDFTPDSHAATSFIRIIPEKEYSESKRAWLFYAGDLMQWNCPLPAPIQCLEKYGLRSLLSTLLNHGRQSITKICLKWPLGRFEDPAFAAALPDMSAYAPVGFLHVNGVERKVGTSWRNTNQFFATLLTWPKHAYLQFLNPSVPQTGNF</sequence>
<evidence type="ECO:0000256" key="1">
    <source>
        <dbReference type="SAM" id="MobiDB-lite"/>
    </source>
</evidence>
<dbReference type="Proteomes" id="UP000582659">
    <property type="component" value="Unassembled WGS sequence"/>
</dbReference>
<organism evidence="2 3">
    <name type="scientific">Bursaphelenchus xylophilus</name>
    <name type="common">Pinewood nematode worm</name>
    <name type="synonym">Aphelenchoides xylophilus</name>
    <dbReference type="NCBI Taxonomy" id="6326"/>
    <lineage>
        <taxon>Eukaryota</taxon>
        <taxon>Metazoa</taxon>
        <taxon>Ecdysozoa</taxon>
        <taxon>Nematoda</taxon>
        <taxon>Chromadorea</taxon>
        <taxon>Rhabditida</taxon>
        <taxon>Tylenchina</taxon>
        <taxon>Tylenchomorpha</taxon>
        <taxon>Aphelenchoidea</taxon>
        <taxon>Aphelenchoididae</taxon>
        <taxon>Bursaphelenchus</taxon>
    </lineage>
</organism>